<proteinExistence type="predicted"/>
<dbReference type="PANTHER" id="PTHR35175">
    <property type="entry name" value="DUF1289 DOMAIN-CONTAINING PROTEIN"/>
    <property type="match status" value="1"/>
</dbReference>
<sequence length="62" mass="6586">MTEQADDVPASPCNLVCTMDPVSGLCLGCYRTIGEIAGWSSADTAEKRAILARIAERERAAT</sequence>
<evidence type="ECO:0000313" key="2">
    <source>
        <dbReference type="Proteomes" id="UP000218784"/>
    </source>
</evidence>
<keyword evidence="2" id="KW-1185">Reference proteome</keyword>
<dbReference type="RefSeq" id="WP_066488987.1">
    <property type="nucleotide sequence ID" value="NZ_JAIEOT010000019.1"/>
</dbReference>
<accession>A0A2A4HZ55</accession>
<gene>
    <name evidence="1" type="ORF">COA17_10535</name>
</gene>
<dbReference type="PANTHER" id="PTHR35175:SF2">
    <property type="entry name" value="DUF1289 DOMAIN-CONTAINING PROTEIN"/>
    <property type="match status" value="1"/>
</dbReference>
<organism evidence="1 2">
    <name type="scientific">Sphingomonas ginsenosidimutans</name>
    <dbReference type="NCBI Taxonomy" id="862134"/>
    <lineage>
        <taxon>Bacteria</taxon>
        <taxon>Pseudomonadati</taxon>
        <taxon>Pseudomonadota</taxon>
        <taxon>Alphaproteobacteria</taxon>
        <taxon>Sphingomonadales</taxon>
        <taxon>Sphingomonadaceae</taxon>
        <taxon>Sphingomonas</taxon>
    </lineage>
</organism>
<dbReference type="Pfam" id="PF06945">
    <property type="entry name" value="DUF1289"/>
    <property type="match status" value="1"/>
</dbReference>
<evidence type="ECO:0000313" key="1">
    <source>
        <dbReference type="EMBL" id="PCG09283.1"/>
    </source>
</evidence>
<protein>
    <submittedName>
        <fullName evidence="1">DUF1289 domain-containing protein</fullName>
    </submittedName>
</protein>
<dbReference type="AlphaFoldDB" id="A0A2A4HZ55"/>
<reference evidence="1 2" key="1">
    <citation type="submission" date="2017-09" db="EMBL/GenBank/DDBJ databases">
        <title>Sphingomonas ginsenosidimutans KACC 14949, whole genome shotgun sequence.</title>
        <authorList>
            <person name="Feng G."/>
            <person name="Zhu H."/>
        </authorList>
    </citation>
    <scope>NUCLEOTIDE SEQUENCE [LARGE SCALE GENOMIC DNA]</scope>
    <source>
        <strain evidence="1 2">KACC 14949</strain>
    </source>
</reference>
<comment type="caution">
    <text evidence="1">The sequence shown here is derived from an EMBL/GenBank/DDBJ whole genome shotgun (WGS) entry which is preliminary data.</text>
</comment>
<dbReference type="Proteomes" id="UP000218784">
    <property type="component" value="Unassembled WGS sequence"/>
</dbReference>
<dbReference type="EMBL" id="NWVD01000003">
    <property type="protein sequence ID" value="PCG09283.1"/>
    <property type="molecule type" value="Genomic_DNA"/>
</dbReference>
<name>A0A2A4HZ55_9SPHN</name>
<dbReference type="InterPro" id="IPR010710">
    <property type="entry name" value="DUF1289"/>
</dbReference>